<dbReference type="GO" id="GO:0032259">
    <property type="term" value="P:methylation"/>
    <property type="evidence" value="ECO:0007669"/>
    <property type="project" value="UniProtKB-KW"/>
</dbReference>
<keyword evidence="1" id="KW-0489">Methyltransferase</keyword>
<dbReference type="Pfam" id="PF13578">
    <property type="entry name" value="Methyltransf_24"/>
    <property type="match status" value="1"/>
</dbReference>
<gene>
    <name evidence="3" type="ORF">LCGC14_1169130</name>
</gene>
<dbReference type="SUPFAM" id="SSF53335">
    <property type="entry name" value="S-adenosyl-L-methionine-dependent methyltransferases"/>
    <property type="match status" value="1"/>
</dbReference>
<evidence type="ECO:0000256" key="1">
    <source>
        <dbReference type="ARBA" id="ARBA00022603"/>
    </source>
</evidence>
<accession>A0A0F9P8K1</accession>
<dbReference type="PANTHER" id="PTHR40048">
    <property type="entry name" value="RHAMNOSYL O-METHYLTRANSFERASE"/>
    <property type="match status" value="1"/>
</dbReference>
<evidence type="ECO:0008006" key="4">
    <source>
        <dbReference type="Google" id="ProtNLM"/>
    </source>
</evidence>
<keyword evidence="2" id="KW-0808">Transferase</keyword>
<name>A0A0F9P8K1_9ZZZZ</name>
<dbReference type="Gene3D" id="3.40.50.150">
    <property type="entry name" value="Vaccinia Virus protein VP39"/>
    <property type="match status" value="1"/>
</dbReference>
<dbReference type="InterPro" id="IPR029063">
    <property type="entry name" value="SAM-dependent_MTases_sf"/>
</dbReference>
<sequence>WAIDVEKALQNSRCSLVVLWIESPGGSVTETILLTHKLKVFQKKYNKEIFVTPTQVKSEIKALLEFLQEKKLKYILEIGTYMGSSLFLFSQIITEDSIIISIDLPGGSHGGGYPRWRIPIYKSFPLLKDKLFLIGKNSHKLSTFNKVKKILKHNKFDFIFIDGDHSYNGVFRDITISLLKLKKKGVIAGDDYNHPPEEGLREAVREIFGENNIKTAASFWIYNGN</sequence>
<reference evidence="3" key="1">
    <citation type="journal article" date="2015" name="Nature">
        <title>Complex archaea that bridge the gap between prokaryotes and eukaryotes.</title>
        <authorList>
            <person name="Spang A."/>
            <person name="Saw J.H."/>
            <person name="Jorgensen S.L."/>
            <person name="Zaremba-Niedzwiedzka K."/>
            <person name="Martijn J."/>
            <person name="Lind A.E."/>
            <person name="van Eijk R."/>
            <person name="Schleper C."/>
            <person name="Guy L."/>
            <person name="Ettema T.J."/>
        </authorList>
    </citation>
    <scope>NUCLEOTIDE SEQUENCE</scope>
</reference>
<evidence type="ECO:0000313" key="3">
    <source>
        <dbReference type="EMBL" id="KKM97325.1"/>
    </source>
</evidence>
<dbReference type="GO" id="GO:0005886">
    <property type="term" value="C:plasma membrane"/>
    <property type="evidence" value="ECO:0007669"/>
    <property type="project" value="TreeGrafter"/>
</dbReference>
<dbReference type="EMBL" id="LAZR01005761">
    <property type="protein sequence ID" value="KKM97325.1"/>
    <property type="molecule type" value="Genomic_DNA"/>
</dbReference>
<evidence type="ECO:0000256" key="2">
    <source>
        <dbReference type="ARBA" id="ARBA00022679"/>
    </source>
</evidence>
<comment type="caution">
    <text evidence="3">The sequence shown here is derived from an EMBL/GenBank/DDBJ whole genome shotgun (WGS) entry which is preliminary data.</text>
</comment>
<feature type="non-terminal residue" evidence="3">
    <location>
        <position position="1"/>
    </location>
</feature>
<organism evidence="3">
    <name type="scientific">marine sediment metagenome</name>
    <dbReference type="NCBI Taxonomy" id="412755"/>
    <lineage>
        <taxon>unclassified sequences</taxon>
        <taxon>metagenomes</taxon>
        <taxon>ecological metagenomes</taxon>
    </lineage>
</organism>
<dbReference type="PANTHER" id="PTHR40048:SF1">
    <property type="entry name" value="RHAMNOSYL O-METHYLTRANSFERASE"/>
    <property type="match status" value="1"/>
</dbReference>
<proteinExistence type="predicted"/>
<dbReference type="AlphaFoldDB" id="A0A0F9P8K1"/>
<protein>
    <recommendedName>
        <fullName evidence="4">Class I SAM-dependent methyltransferase</fullName>
    </recommendedName>
</protein>
<dbReference type="GO" id="GO:0008168">
    <property type="term" value="F:methyltransferase activity"/>
    <property type="evidence" value="ECO:0007669"/>
    <property type="project" value="UniProtKB-KW"/>
</dbReference>